<dbReference type="AlphaFoldDB" id="A0A9Q1K203"/>
<name>A0A9Q1K203_9CARY</name>
<protein>
    <submittedName>
        <fullName evidence="1">Uncharacterized protein</fullName>
    </submittedName>
</protein>
<gene>
    <name evidence="1" type="ORF">Cgig2_026400</name>
</gene>
<comment type="caution">
    <text evidence="1">The sequence shown here is derived from an EMBL/GenBank/DDBJ whole genome shotgun (WGS) entry which is preliminary data.</text>
</comment>
<reference evidence="1" key="1">
    <citation type="submission" date="2022-04" db="EMBL/GenBank/DDBJ databases">
        <title>Carnegiea gigantea Genome sequencing and assembly v2.</title>
        <authorList>
            <person name="Copetti D."/>
            <person name="Sanderson M.J."/>
            <person name="Burquez A."/>
            <person name="Wojciechowski M.F."/>
        </authorList>
    </citation>
    <scope>NUCLEOTIDE SEQUENCE</scope>
    <source>
        <strain evidence="1">SGP5-SGP5p</strain>
        <tissue evidence="1">Aerial part</tissue>
    </source>
</reference>
<keyword evidence="2" id="KW-1185">Reference proteome</keyword>
<proteinExistence type="predicted"/>
<accession>A0A9Q1K203</accession>
<dbReference type="EMBL" id="JAKOGI010000422">
    <property type="protein sequence ID" value="KAJ8435308.1"/>
    <property type="molecule type" value="Genomic_DNA"/>
</dbReference>
<dbReference type="Proteomes" id="UP001153076">
    <property type="component" value="Unassembled WGS sequence"/>
</dbReference>
<sequence length="214" mass="24395">MSKKIIRYHYFPVFLTYIYMGMQYTGTHSTLSSPGKTHIREVCERLKAKINTCSSQSQGVKSKLSSVQTNSLECLKSVLSTEAFCCLERVKICHDLEVESLSEAEEHLSAMDSLDLCNLPNLYLGNAREGQEDDGILWHCLHQSLHSYTKIHLPQIVNLPKGMCYLTYLVSLQISLCKGLEALRESLRELFFVVQHKIRFCSMDLIEILERKGG</sequence>
<organism evidence="1 2">
    <name type="scientific">Carnegiea gigantea</name>
    <dbReference type="NCBI Taxonomy" id="171969"/>
    <lineage>
        <taxon>Eukaryota</taxon>
        <taxon>Viridiplantae</taxon>
        <taxon>Streptophyta</taxon>
        <taxon>Embryophyta</taxon>
        <taxon>Tracheophyta</taxon>
        <taxon>Spermatophyta</taxon>
        <taxon>Magnoliopsida</taxon>
        <taxon>eudicotyledons</taxon>
        <taxon>Gunneridae</taxon>
        <taxon>Pentapetalae</taxon>
        <taxon>Caryophyllales</taxon>
        <taxon>Cactineae</taxon>
        <taxon>Cactaceae</taxon>
        <taxon>Cactoideae</taxon>
        <taxon>Echinocereeae</taxon>
        <taxon>Carnegiea</taxon>
    </lineage>
</organism>
<evidence type="ECO:0000313" key="1">
    <source>
        <dbReference type="EMBL" id="KAJ8435308.1"/>
    </source>
</evidence>
<evidence type="ECO:0000313" key="2">
    <source>
        <dbReference type="Proteomes" id="UP001153076"/>
    </source>
</evidence>